<dbReference type="Gene3D" id="3.30.565.10">
    <property type="entry name" value="Histidine kinase-like ATPase, C-terminal domain"/>
    <property type="match status" value="1"/>
</dbReference>
<accession>A0A6B0ST06</accession>
<dbReference type="OrthoDB" id="193844at2157"/>
<reference evidence="1 2" key="1">
    <citation type="submission" date="2019-12" db="EMBL/GenBank/DDBJ databases">
        <title>Isolation and characterization of three novel carbon monoxide-oxidizing members of Halobacteria from salione crusts and soils.</title>
        <authorList>
            <person name="Myers M.R."/>
            <person name="King G.M."/>
        </authorList>
    </citation>
    <scope>NUCLEOTIDE SEQUENCE [LARGE SCALE GENOMIC DNA]</scope>
    <source>
        <strain evidence="1 2">WSA2</strain>
    </source>
</reference>
<dbReference type="InterPro" id="IPR036890">
    <property type="entry name" value="HATPase_C_sf"/>
</dbReference>
<gene>
    <name evidence="1" type="ORF">GRX01_00355</name>
</gene>
<organism evidence="1 2">
    <name type="scientific">Halobaculum saliterrae</name>
    <dbReference type="NCBI Taxonomy" id="2073113"/>
    <lineage>
        <taxon>Archaea</taxon>
        <taxon>Methanobacteriati</taxon>
        <taxon>Methanobacteriota</taxon>
        <taxon>Stenosarchaea group</taxon>
        <taxon>Halobacteria</taxon>
        <taxon>Halobacteriales</taxon>
        <taxon>Haloferacaceae</taxon>
        <taxon>Halobaculum</taxon>
    </lineage>
</organism>
<dbReference type="Pfam" id="PF13589">
    <property type="entry name" value="HATPase_c_3"/>
    <property type="match status" value="1"/>
</dbReference>
<evidence type="ECO:0000313" key="2">
    <source>
        <dbReference type="Proteomes" id="UP000437065"/>
    </source>
</evidence>
<evidence type="ECO:0008006" key="3">
    <source>
        <dbReference type="Google" id="ProtNLM"/>
    </source>
</evidence>
<dbReference type="RefSeq" id="WP_159662283.1">
    <property type="nucleotide sequence ID" value="NZ_WUUS01000001.1"/>
</dbReference>
<sequence length="648" mass="74829">MSEDSSTDLAMRFDLNVLKHLGLRMYTNLPAVVSEYVANAWDAWATEVSIEMPQDESMSPDYQIVVEDDGQGMTRQEVNNEFLVVGRNRRSDEDKDYVERDDGSRRKVMGRKGIGKLAGFGVADIVRIRTVKDGEFVEFVLDYGEMQNQAKQGEDTTTTYHPKIVDEGVTNEDSGTRVVLTEFDRTQRPVARYVRERLARKFSVIGDEFVVRINEDEVTGDERNLKDRCEFKTTFDDETINDEGHQISGWIGTLPKPTPDDIEGGVAVMARGKIAQKPITFGVAEGGTRGQMALQYLVGEIHADFLDDEEDLIATHRSEVMWNKYPANSLQEFIVAEIKDICSQWPKRRREEQMEELRSEESYNKHIDPLDDREREIADDFLAELAEKGDYEDDTLDDMAAYVSSGVQQRSFQELLREIESSDISNTDKLVKLFDQYEVLDAMNSLRIVRGRFQAIQKFEELIEESDSNLQDLHGFVSDNPWLIDPRWDYLDEELDIREEIKRNYPNVDRESRVGFISLGDADTIRLVDIRQTDHTIDKNDLDEFKDYVDFLRSIQNMDPVNGRDIEGYIVAQGSEETRQVNQEIRRMKMDDMRLRTYGDIKEIARRSHQAFIDVFERKAKRTESQMLQSYLSESEQSGLHDFVTGQI</sequence>
<dbReference type="SUPFAM" id="SSF55874">
    <property type="entry name" value="ATPase domain of HSP90 chaperone/DNA topoisomerase II/histidine kinase"/>
    <property type="match status" value="1"/>
</dbReference>
<proteinExistence type="predicted"/>
<name>A0A6B0ST06_9EURY</name>
<keyword evidence="2" id="KW-1185">Reference proteome</keyword>
<dbReference type="Proteomes" id="UP000437065">
    <property type="component" value="Unassembled WGS sequence"/>
</dbReference>
<evidence type="ECO:0000313" key="1">
    <source>
        <dbReference type="EMBL" id="MXR39813.1"/>
    </source>
</evidence>
<comment type="caution">
    <text evidence="1">The sequence shown here is derived from an EMBL/GenBank/DDBJ whole genome shotgun (WGS) entry which is preliminary data.</text>
</comment>
<protein>
    <recommendedName>
        <fullName evidence="3">Histidine kinase-, DNA gyrase B-, and HSP90-like ATPase</fullName>
    </recommendedName>
</protein>
<dbReference type="EMBL" id="WUUS01000001">
    <property type="protein sequence ID" value="MXR39813.1"/>
    <property type="molecule type" value="Genomic_DNA"/>
</dbReference>
<dbReference type="AlphaFoldDB" id="A0A6B0ST06"/>